<dbReference type="GO" id="GO:0050909">
    <property type="term" value="P:sensory perception of taste"/>
    <property type="evidence" value="ECO:0007669"/>
    <property type="project" value="InterPro"/>
</dbReference>
<evidence type="ECO:0000256" key="4">
    <source>
        <dbReference type="ARBA" id="ARBA00022989"/>
    </source>
</evidence>
<evidence type="ECO:0000313" key="7">
    <source>
        <dbReference type="EMBL" id="KNC33659.1"/>
    </source>
</evidence>
<dbReference type="AlphaFoldDB" id="A0A0L0CQE6"/>
<dbReference type="Proteomes" id="UP000037069">
    <property type="component" value="Unassembled WGS sequence"/>
</dbReference>
<dbReference type="InterPro" id="IPR013604">
    <property type="entry name" value="7TM_chemorcpt"/>
</dbReference>
<evidence type="ECO:0000313" key="8">
    <source>
        <dbReference type="Proteomes" id="UP000037069"/>
    </source>
</evidence>
<dbReference type="EMBL" id="JRES01000171">
    <property type="protein sequence ID" value="KNC33659.1"/>
    <property type="molecule type" value="Genomic_DNA"/>
</dbReference>
<evidence type="ECO:0000256" key="6">
    <source>
        <dbReference type="SAM" id="Phobius"/>
    </source>
</evidence>
<evidence type="ECO:0000256" key="1">
    <source>
        <dbReference type="ARBA" id="ARBA00004651"/>
    </source>
</evidence>
<evidence type="ECO:0000256" key="2">
    <source>
        <dbReference type="ARBA" id="ARBA00022475"/>
    </source>
</evidence>
<keyword evidence="5 6" id="KW-0472">Membrane</keyword>
<keyword evidence="4 6" id="KW-1133">Transmembrane helix</keyword>
<keyword evidence="2" id="KW-1003">Cell membrane</keyword>
<evidence type="ECO:0000256" key="3">
    <source>
        <dbReference type="ARBA" id="ARBA00022692"/>
    </source>
</evidence>
<comment type="caution">
    <text evidence="7">The sequence shown here is derived from an EMBL/GenBank/DDBJ whole genome shotgun (WGS) entry which is preliminary data.</text>
</comment>
<organism evidence="7 8">
    <name type="scientific">Lucilia cuprina</name>
    <name type="common">Green bottle fly</name>
    <name type="synonym">Australian sheep blowfly</name>
    <dbReference type="NCBI Taxonomy" id="7375"/>
    <lineage>
        <taxon>Eukaryota</taxon>
        <taxon>Metazoa</taxon>
        <taxon>Ecdysozoa</taxon>
        <taxon>Arthropoda</taxon>
        <taxon>Hexapoda</taxon>
        <taxon>Insecta</taxon>
        <taxon>Pterygota</taxon>
        <taxon>Neoptera</taxon>
        <taxon>Endopterygota</taxon>
        <taxon>Diptera</taxon>
        <taxon>Brachycera</taxon>
        <taxon>Muscomorpha</taxon>
        <taxon>Oestroidea</taxon>
        <taxon>Calliphoridae</taxon>
        <taxon>Luciliinae</taxon>
        <taxon>Lucilia</taxon>
    </lineage>
</organism>
<gene>
    <name evidence="7" type="ORF">FF38_08778</name>
</gene>
<proteinExistence type="predicted"/>
<comment type="subcellular location">
    <subcellularLocation>
        <location evidence="1">Cell membrane</location>
        <topology evidence="1">Multi-pass membrane protein</topology>
    </subcellularLocation>
</comment>
<name>A0A0L0CQE6_LUCCU</name>
<sequence>MNLNILSNIYEMIEAILEGDWYNIFLYNYVQAMIQNIMFYHGLTLYYMNDCFRKLNEVLQSGRVAPPFEKIYFTMGLFLEKVNNIFGPYILWALLSLLLTNAIYFNAIILILITIPKALYTKISFLIMVLFLCTDMYLYYHICESMCQTMRETNKLLLEYSDNNENYVVERFIFGRLTQRSKINICRMFNLDLNSLFQLVTEIILAIILLTQLTFLMAA</sequence>
<feature type="transmembrane region" description="Helical" evidence="6">
    <location>
        <begin position="89"/>
        <end position="113"/>
    </location>
</feature>
<dbReference type="GO" id="GO:0005886">
    <property type="term" value="C:plasma membrane"/>
    <property type="evidence" value="ECO:0007669"/>
    <property type="project" value="UniProtKB-SubCell"/>
</dbReference>
<reference evidence="7 8" key="1">
    <citation type="journal article" date="2015" name="Nat. Commun.">
        <title>Lucilia cuprina genome unlocks parasitic fly biology to underpin future interventions.</title>
        <authorList>
            <person name="Anstead C.A."/>
            <person name="Korhonen P.K."/>
            <person name="Young N.D."/>
            <person name="Hall R.S."/>
            <person name="Jex A.R."/>
            <person name="Murali S.C."/>
            <person name="Hughes D.S."/>
            <person name="Lee S.F."/>
            <person name="Perry T."/>
            <person name="Stroehlein A.J."/>
            <person name="Ansell B.R."/>
            <person name="Breugelmans B."/>
            <person name="Hofmann A."/>
            <person name="Qu J."/>
            <person name="Dugan S."/>
            <person name="Lee S.L."/>
            <person name="Chao H."/>
            <person name="Dinh H."/>
            <person name="Han Y."/>
            <person name="Doddapaneni H.V."/>
            <person name="Worley K.C."/>
            <person name="Muzny D.M."/>
            <person name="Ioannidis P."/>
            <person name="Waterhouse R.M."/>
            <person name="Zdobnov E.M."/>
            <person name="James P.J."/>
            <person name="Bagnall N.H."/>
            <person name="Kotze A.C."/>
            <person name="Gibbs R.A."/>
            <person name="Richards S."/>
            <person name="Batterham P."/>
            <person name="Gasser R.B."/>
        </authorList>
    </citation>
    <scope>NUCLEOTIDE SEQUENCE [LARGE SCALE GENOMIC DNA]</scope>
    <source>
        <strain evidence="7 8">LS</strain>
        <tissue evidence="7">Full body</tissue>
    </source>
</reference>
<feature type="transmembrane region" description="Helical" evidence="6">
    <location>
        <begin position="196"/>
        <end position="218"/>
    </location>
</feature>
<evidence type="ECO:0000256" key="5">
    <source>
        <dbReference type="ARBA" id="ARBA00023136"/>
    </source>
</evidence>
<keyword evidence="3 6" id="KW-0812">Transmembrane</keyword>
<keyword evidence="8" id="KW-1185">Reference proteome</keyword>
<feature type="transmembrane region" description="Helical" evidence="6">
    <location>
        <begin position="125"/>
        <end position="142"/>
    </location>
</feature>
<accession>A0A0L0CQE6</accession>
<protein>
    <submittedName>
        <fullName evidence="7">Uncharacterized protein</fullName>
    </submittedName>
</protein>
<dbReference type="Pfam" id="PF08395">
    <property type="entry name" value="7tm_7"/>
    <property type="match status" value="1"/>
</dbReference>